<protein>
    <submittedName>
        <fullName evidence="1">Uncharacterized protein</fullName>
    </submittedName>
</protein>
<evidence type="ECO:0000313" key="2">
    <source>
        <dbReference type="Proteomes" id="UP000251545"/>
    </source>
</evidence>
<dbReference type="Proteomes" id="UP000251545">
    <property type="component" value="Unassembled WGS sequence"/>
</dbReference>
<organism evidence="1 2">
    <name type="scientific">Jejuia pallidilutea</name>
    <dbReference type="NCBI Taxonomy" id="504487"/>
    <lineage>
        <taxon>Bacteria</taxon>
        <taxon>Pseudomonadati</taxon>
        <taxon>Bacteroidota</taxon>
        <taxon>Flavobacteriia</taxon>
        <taxon>Flavobacteriales</taxon>
        <taxon>Flavobacteriaceae</taxon>
        <taxon>Jejuia</taxon>
    </lineage>
</organism>
<proteinExistence type="predicted"/>
<gene>
    <name evidence="1" type="ORF">CLV33_1081</name>
</gene>
<sequence>MKKIFGFQITINDKKICRAGFENKNSVLTCILDSIRRENDESEELNISIAGLNSDTKERANWFQSKLNEKDKISIEIISDNFDSPISMRSALSEKDIITRKLKTYHKLKEELKEYLEE</sequence>
<dbReference type="EMBL" id="PVEO01000008">
    <property type="protein sequence ID" value="PQV46849.1"/>
    <property type="molecule type" value="Genomic_DNA"/>
</dbReference>
<reference evidence="1 2" key="1">
    <citation type="submission" date="2018-02" db="EMBL/GenBank/DDBJ databases">
        <title>Genomic Encyclopedia of Archaeal and Bacterial Type Strains, Phase II (KMG-II): from individual species to whole genera.</title>
        <authorList>
            <person name="Goeker M."/>
        </authorList>
    </citation>
    <scope>NUCLEOTIDE SEQUENCE [LARGE SCALE GENOMIC DNA]</scope>
    <source>
        <strain evidence="1 2">DSM 21165</strain>
    </source>
</reference>
<comment type="caution">
    <text evidence="1">The sequence shown here is derived from an EMBL/GenBank/DDBJ whole genome shotgun (WGS) entry which is preliminary data.</text>
</comment>
<evidence type="ECO:0000313" key="1">
    <source>
        <dbReference type="EMBL" id="PQV46849.1"/>
    </source>
</evidence>
<dbReference type="RefSeq" id="WP_146109743.1">
    <property type="nucleotide sequence ID" value="NZ_PVEO01000008.1"/>
</dbReference>
<accession>A0A362WYD7</accession>
<dbReference type="AlphaFoldDB" id="A0A362WYD7"/>
<name>A0A362WYD7_9FLAO</name>